<dbReference type="Pfam" id="PF06082">
    <property type="entry name" value="YjbH"/>
    <property type="match status" value="2"/>
</dbReference>
<dbReference type="InterPro" id="IPR010344">
    <property type="entry name" value="YbjH"/>
</dbReference>
<name>A0A2U2HHY8_9BURK</name>
<evidence type="ECO:0000259" key="1">
    <source>
        <dbReference type="SMART" id="SM00014"/>
    </source>
</evidence>
<keyword evidence="3" id="KW-1185">Reference proteome</keyword>
<dbReference type="SUPFAM" id="SSF48317">
    <property type="entry name" value="Acid phosphatase/Vanadium-dependent haloperoxidase"/>
    <property type="match status" value="1"/>
</dbReference>
<dbReference type="CDD" id="cd03394">
    <property type="entry name" value="PAP2_like_5"/>
    <property type="match status" value="1"/>
</dbReference>
<evidence type="ECO:0000313" key="2">
    <source>
        <dbReference type="EMBL" id="PWF45489.1"/>
    </source>
</evidence>
<evidence type="ECO:0000313" key="3">
    <source>
        <dbReference type="Proteomes" id="UP000241421"/>
    </source>
</evidence>
<reference evidence="2 3" key="1">
    <citation type="submission" date="2018-04" db="EMBL/GenBank/DDBJ databases">
        <title>Massilia violaceinigra sp. nov., a novel purple-pigmented bacterium isolated from Tianshan glacier, Xinjiang, China.</title>
        <authorList>
            <person name="Wang H."/>
        </authorList>
    </citation>
    <scope>NUCLEOTIDE SEQUENCE [LARGE SCALE GENOMIC DNA]</scope>
    <source>
        <strain evidence="2 3">B448-2</strain>
    </source>
</reference>
<dbReference type="EMBL" id="PXWF02000253">
    <property type="protein sequence ID" value="PWF45489.1"/>
    <property type="molecule type" value="Genomic_DNA"/>
</dbReference>
<gene>
    <name evidence="2" type="ORF">C7C56_017560</name>
</gene>
<comment type="caution">
    <text evidence="2">The sequence shown here is derived from an EMBL/GenBank/DDBJ whole genome shotgun (WGS) entry which is preliminary data.</text>
</comment>
<dbReference type="InterPro" id="IPR036938">
    <property type="entry name" value="PAP2/HPO_sf"/>
</dbReference>
<organism evidence="2 3">
    <name type="scientific">Massilia glaciei</name>
    <dbReference type="NCBI Taxonomy" id="1524097"/>
    <lineage>
        <taxon>Bacteria</taxon>
        <taxon>Pseudomonadati</taxon>
        <taxon>Pseudomonadota</taxon>
        <taxon>Betaproteobacteria</taxon>
        <taxon>Burkholderiales</taxon>
        <taxon>Oxalobacteraceae</taxon>
        <taxon>Telluria group</taxon>
        <taxon>Massilia</taxon>
    </lineage>
</organism>
<dbReference type="AlphaFoldDB" id="A0A2U2HHY8"/>
<dbReference type="Pfam" id="PF01569">
    <property type="entry name" value="PAP2"/>
    <property type="match status" value="1"/>
</dbReference>
<protein>
    <submittedName>
        <fullName evidence="2">Phosphatase PAP2 family protein</fullName>
    </submittedName>
</protein>
<proteinExistence type="predicted"/>
<dbReference type="InterPro" id="IPR000326">
    <property type="entry name" value="PAP2/HPO"/>
</dbReference>
<accession>A0A2U2HHY8</accession>
<dbReference type="Gene3D" id="1.20.144.10">
    <property type="entry name" value="Phosphatidic acid phosphatase type 2/haloperoxidase"/>
    <property type="match status" value="1"/>
</dbReference>
<sequence length="913" mass="99316">MPSASVEYDGYFGMGYSYDSPYGALWLSSTILPNLQVTGRFVSISGIRGFTDVPGEFGSGYGRYKDKVFDVKAKLWGETALLPSVAIGATDVLGTQLFKGQYVVATKTFGAAKNVELSVGYGNKRPDGLFAGARWRPAGMPNWAVVAEYDGNDYTRDYRALATGAAERGKGGPAVGLEYRWGWLGAQVARHRDHFSANMYVSVPLGTRQFLPQLTEPPVFKRKDAAPRPTLAQWEASPAHGAALVQALAKQNYKNIRVALEGTTLNLTLNNSRISNLGRAVGRASGTALAFAPVGVQSMRITYTKLDQPIATYEIRDTGKLADYFNGIIGREAFLQTVVVRYARPDDRIADGEQGLLAGIKDDNGLGFHAGRDGNIVQLSSEDRESNRFKIVPKIGFLFNDPGGALRYEVAALGTYDRKLADGLFLSGAVKLNLIEDISDATQTSNSLLPHVRSDIAEYRRGNKFQLNRLMLNKYTQLSERVYTRVSAGLYEEMFRGAGGQIMYLPRDSRWVADLSVDALEQRGYKGWFDKRDYRTVTALGALHYRLPYDMTVTARAGQFLAKDRGVRLEFKRRFASGIELGAWYTKTNGNDITSPGSPSDPYNDKGIFMSIPLRAMLTADTQANAGFYLAPWTRDVGQMVASPGDLYDMIENPRRDMTSYDGLGNFAERADEQNLAAVNPPVRTFGNVWPRFNARIEQSAGASPGVPDWARGTGLAAGAILASALLDKPADRYLKPRQDDGAMRNLGKFGKNMPMVLAGAAGAALAFGDERAQNTGIIAMQSVAASVGLAYGGKYLVGRARPDEERGPWERVGDGRSRAHAAFPSGHSAVAFAAVTPFAMEYDAPWLYGVAALASVGRVADRQHWVSDVVAGGVIGYAVGGWLWNNQRKTPGSSLSIVPGLKSVSVAYQKTY</sequence>
<feature type="domain" description="Phosphatidic acid phosphatase type 2/haloperoxidase" evidence="1">
    <location>
        <begin position="776"/>
        <end position="885"/>
    </location>
</feature>
<dbReference type="Proteomes" id="UP000241421">
    <property type="component" value="Unassembled WGS sequence"/>
</dbReference>
<dbReference type="OrthoDB" id="19542at2"/>
<dbReference type="SMART" id="SM00014">
    <property type="entry name" value="acidPPc"/>
    <property type="match status" value="1"/>
</dbReference>